<sequence length="196" mass="22150">MDSGASSPVEWPSDSEEVLPTKVNALVDDLLKQTPGTKSIVFTFWSSTLDLIEKGLSRASITFTRYDGNTTPTNRSVALNNFRRNPNISIILMTISCAAVGLNITAATRAYIMEPQWNPTVEEQALARVHRMGQTKEVTTIRYVMADTFEERVIETQQRKRELAELLLSTEPHAESEHSLDRLRVSHPNLEKQRQH</sequence>
<dbReference type="SMART" id="SM00490">
    <property type="entry name" value="HELICc"/>
    <property type="match status" value="1"/>
</dbReference>
<dbReference type="OrthoDB" id="448448at2759"/>
<dbReference type="InterPro" id="IPR001650">
    <property type="entry name" value="Helicase_C-like"/>
</dbReference>
<keyword evidence="1" id="KW-0547">Nucleotide-binding</keyword>
<comment type="caution">
    <text evidence="6">The sequence shown here is derived from an EMBL/GenBank/DDBJ whole genome shotgun (WGS) entry which is preliminary data.</text>
</comment>
<dbReference type="Gene3D" id="3.40.50.300">
    <property type="entry name" value="P-loop containing nucleotide triphosphate hydrolases"/>
    <property type="match status" value="1"/>
</dbReference>
<dbReference type="InterPro" id="IPR027417">
    <property type="entry name" value="P-loop_NTPase"/>
</dbReference>
<dbReference type="InterPro" id="IPR050628">
    <property type="entry name" value="SNF2_RAD54_helicase_TF"/>
</dbReference>
<dbReference type="GO" id="GO:0005524">
    <property type="term" value="F:ATP binding"/>
    <property type="evidence" value="ECO:0007669"/>
    <property type="project" value="UniProtKB-KW"/>
</dbReference>
<dbReference type="EMBL" id="PEJP01000044">
    <property type="protein sequence ID" value="RYO52938.1"/>
    <property type="molecule type" value="Genomic_DNA"/>
</dbReference>
<evidence type="ECO:0000256" key="4">
    <source>
        <dbReference type="SAM" id="MobiDB-lite"/>
    </source>
</evidence>
<reference evidence="7" key="1">
    <citation type="journal article" date="2019" name="bioRxiv">
        <title>Genomics, evolutionary history and diagnostics of the Alternaria alternata species group including apple and Asian pear pathotypes.</title>
        <authorList>
            <person name="Armitage A.D."/>
            <person name="Cockerton H.M."/>
            <person name="Sreenivasaprasad S."/>
            <person name="Woodhall J.W."/>
            <person name="Lane C.R."/>
            <person name="Harrison R.J."/>
            <person name="Clarkson J.P."/>
        </authorList>
    </citation>
    <scope>NUCLEOTIDE SEQUENCE [LARGE SCALE GENOMIC DNA]</scope>
    <source>
        <strain evidence="7">RGR 97.0016</strain>
    </source>
</reference>
<keyword evidence="7" id="KW-1185">Reference proteome</keyword>
<accession>A0A4V1X2L8</accession>
<organism evidence="6 7">
    <name type="scientific">Alternaria arborescens</name>
    <dbReference type="NCBI Taxonomy" id="156630"/>
    <lineage>
        <taxon>Eukaryota</taxon>
        <taxon>Fungi</taxon>
        <taxon>Dikarya</taxon>
        <taxon>Ascomycota</taxon>
        <taxon>Pezizomycotina</taxon>
        <taxon>Dothideomycetes</taxon>
        <taxon>Pleosporomycetidae</taxon>
        <taxon>Pleosporales</taxon>
        <taxon>Pleosporineae</taxon>
        <taxon>Pleosporaceae</taxon>
        <taxon>Alternaria</taxon>
        <taxon>Alternaria sect. Alternaria</taxon>
    </lineage>
</organism>
<evidence type="ECO:0000313" key="7">
    <source>
        <dbReference type="Proteomes" id="UP000293823"/>
    </source>
</evidence>
<protein>
    <recommendedName>
        <fullName evidence="5">Helicase C-terminal domain-containing protein</fullName>
    </recommendedName>
</protein>
<dbReference type="Pfam" id="PF00271">
    <property type="entry name" value="Helicase_C"/>
    <property type="match status" value="1"/>
</dbReference>
<evidence type="ECO:0000256" key="2">
    <source>
        <dbReference type="ARBA" id="ARBA00022801"/>
    </source>
</evidence>
<dbReference type="AlphaFoldDB" id="A0A4V1X2L8"/>
<dbReference type="GO" id="GO:0005634">
    <property type="term" value="C:nucleus"/>
    <property type="evidence" value="ECO:0007669"/>
    <property type="project" value="TreeGrafter"/>
</dbReference>
<dbReference type="GO" id="GO:0008094">
    <property type="term" value="F:ATP-dependent activity, acting on DNA"/>
    <property type="evidence" value="ECO:0007669"/>
    <property type="project" value="TreeGrafter"/>
</dbReference>
<dbReference type="GO" id="GO:0016787">
    <property type="term" value="F:hydrolase activity"/>
    <property type="evidence" value="ECO:0007669"/>
    <property type="project" value="UniProtKB-KW"/>
</dbReference>
<feature type="compositionally biased region" description="Basic and acidic residues" evidence="4">
    <location>
        <begin position="172"/>
        <end position="196"/>
    </location>
</feature>
<evidence type="ECO:0000256" key="1">
    <source>
        <dbReference type="ARBA" id="ARBA00022741"/>
    </source>
</evidence>
<name>A0A4V1X2L8_9PLEO</name>
<keyword evidence="3" id="KW-0067">ATP-binding</keyword>
<dbReference type="CDD" id="cd18793">
    <property type="entry name" value="SF2_C_SNF"/>
    <property type="match status" value="1"/>
</dbReference>
<evidence type="ECO:0000259" key="5">
    <source>
        <dbReference type="PROSITE" id="PS51194"/>
    </source>
</evidence>
<dbReference type="InterPro" id="IPR049730">
    <property type="entry name" value="SNF2/RAD54-like_C"/>
</dbReference>
<proteinExistence type="predicted"/>
<feature type="region of interest" description="Disordered" evidence="4">
    <location>
        <begin position="170"/>
        <end position="196"/>
    </location>
</feature>
<dbReference type="GO" id="GO:0006281">
    <property type="term" value="P:DNA repair"/>
    <property type="evidence" value="ECO:0007669"/>
    <property type="project" value="TreeGrafter"/>
</dbReference>
<feature type="domain" description="Helicase C-terminal" evidence="5">
    <location>
        <begin position="26"/>
        <end position="184"/>
    </location>
</feature>
<evidence type="ECO:0000313" key="6">
    <source>
        <dbReference type="EMBL" id="RYO52938.1"/>
    </source>
</evidence>
<keyword evidence="2" id="KW-0378">Hydrolase</keyword>
<gene>
    <name evidence="6" type="ORF">AA0113_g9572</name>
</gene>
<dbReference type="PROSITE" id="PS51194">
    <property type="entry name" value="HELICASE_CTER"/>
    <property type="match status" value="1"/>
</dbReference>
<dbReference type="PANTHER" id="PTHR45626">
    <property type="entry name" value="TRANSCRIPTION TERMINATION FACTOR 2-RELATED"/>
    <property type="match status" value="1"/>
</dbReference>
<dbReference type="SUPFAM" id="SSF52540">
    <property type="entry name" value="P-loop containing nucleoside triphosphate hydrolases"/>
    <property type="match status" value="1"/>
</dbReference>
<dbReference type="Proteomes" id="UP000293823">
    <property type="component" value="Unassembled WGS sequence"/>
</dbReference>
<evidence type="ECO:0000256" key="3">
    <source>
        <dbReference type="ARBA" id="ARBA00022840"/>
    </source>
</evidence>